<feature type="region of interest" description="Disordered" evidence="1">
    <location>
        <begin position="555"/>
        <end position="581"/>
    </location>
</feature>
<sequence>MALLGPSPLHIFPQIEDPYSYESDSHVKYWLKQLRADFSHSRASNASSSTKSENDLYLLSPEDQDDMVLGAEAKNFCNFTNALSPILSPMIYNDEKESGAEKLSNKKEDTKSCFENHQKIIEKVDHLQSLSDLKSSDIVKSTVEAPSHPSIPLQNSNVYPELKKFESVDETGSSFSVDTSILFASSQFEDPETLLFNLGFCPMNNSSIPARFFEQPSAALGIDVEAIHRSMVLSNEDIYVPSIDQSPFNPISHPRFSESSVDITSNSSDNFLPPHIRKVLFYGNNENVPTIQVSQDRSVTPSSAGSNRKKLTTLEEVPEPSSNRGSFDMDKQKIILDNYACNNNPVVESQSDLVESLKLPLTQKVSISDRSTCSLMTVVNSNNDDNLENSLHMFQPIRIDAEFVNEKSNVLSSDDVFSQVPFVNPSALAETLTEDLPEVVPELLFKTNESVVFCLGDEKIGSSLDVNVDLLNDIASKRFLFSKHYSKSVDVQESTSNNNAVGKEAFKSDFVNADATLDNNLPTTSSPQLGHNFLGLFKKLNIDGKDDQVKSQNQSIFAQSNNDTRKINSVTPNKKNFKNGKNKSYISSALHSLSKILSPTHTPKTKNRYDSGSASSDKVDVNKYDDSTASICFDSFVGMSSSINSIDENRESKELYTPVVHQVHKCQNCSYLFENNDYKNHIQTTFQPNSLSKISNSKFPSKNLFKSPCNENKPLYYEVKDQSMESSGYEEDHSYSKEDHSNVKCPFGKNCSLDHTQRNVHNVYKKESICEVCEKNTQVGDFNMNLSHNHFTYLLEQISLLRAEIFEQNRLQTLREKDLKEHFTDLMFDIKLQTEGVYFDNLCKEICLLKKSLQEKDLEILRLKNDRSSDKNSK</sequence>
<dbReference type="Proteomes" id="UP001652625">
    <property type="component" value="Chromosome 06"/>
</dbReference>
<dbReference type="GeneID" id="100200540"/>
<gene>
    <name evidence="4" type="primary">LOC100200540</name>
</gene>
<name>A0ABM4C2L0_HYDVU</name>
<organism evidence="3 4">
    <name type="scientific">Hydra vulgaris</name>
    <name type="common">Hydra</name>
    <name type="synonym">Hydra attenuata</name>
    <dbReference type="NCBI Taxonomy" id="6087"/>
    <lineage>
        <taxon>Eukaryota</taxon>
        <taxon>Metazoa</taxon>
        <taxon>Cnidaria</taxon>
        <taxon>Hydrozoa</taxon>
        <taxon>Hydroidolina</taxon>
        <taxon>Anthoathecata</taxon>
        <taxon>Aplanulata</taxon>
        <taxon>Hydridae</taxon>
        <taxon>Hydra</taxon>
    </lineage>
</organism>
<proteinExistence type="predicted"/>
<feature type="compositionally biased region" description="Polar residues" evidence="1">
    <location>
        <begin position="292"/>
        <end position="306"/>
    </location>
</feature>
<dbReference type="RefSeq" id="XP_065655788.1">
    <property type="nucleotide sequence ID" value="XM_065799716.1"/>
</dbReference>
<feature type="compositionally biased region" description="Polar residues" evidence="1">
    <location>
        <begin position="555"/>
        <end position="572"/>
    </location>
</feature>
<dbReference type="InterPro" id="IPR029325">
    <property type="entry name" value="ITPR-bd"/>
</dbReference>
<evidence type="ECO:0000313" key="3">
    <source>
        <dbReference type="Proteomes" id="UP001652625"/>
    </source>
</evidence>
<keyword evidence="3" id="KW-1185">Reference proteome</keyword>
<feature type="region of interest" description="Disordered" evidence="1">
    <location>
        <begin position="597"/>
        <end position="619"/>
    </location>
</feature>
<evidence type="ECO:0000259" key="2">
    <source>
        <dbReference type="Pfam" id="PF14722"/>
    </source>
</evidence>
<dbReference type="Pfam" id="PF14722">
    <property type="entry name" value="KRAP_IP3R_bind"/>
    <property type="match status" value="1"/>
</dbReference>
<protein>
    <submittedName>
        <fullName evidence="4">Uncharacterized protein LOC100200540 isoform X2</fullName>
    </submittedName>
</protein>
<reference evidence="4" key="1">
    <citation type="submission" date="2025-08" db="UniProtKB">
        <authorList>
            <consortium name="RefSeq"/>
        </authorList>
    </citation>
    <scope>IDENTIFICATION</scope>
</reference>
<accession>A0ABM4C2L0</accession>
<evidence type="ECO:0000313" key="4">
    <source>
        <dbReference type="RefSeq" id="XP_065655788.1"/>
    </source>
</evidence>
<evidence type="ECO:0000256" key="1">
    <source>
        <dbReference type="SAM" id="MobiDB-lite"/>
    </source>
</evidence>
<feature type="region of interest" description="Disordered" evidence="1">
    <location>
        <begin position="292"/>
        <end position="326"/>
    </location>
</feature>
<feature type="domain" description="ITPR-interacting" evidence="2">
    <location>
        <begin position="168"/>
        <end position="225"/>
    </location>
</feature>